<evidence type="ECO:0000256" key="1">
    <source>
        <dbReference type="PIRSR" id="PIRSR017388-1"/>
    </source>
</evidence>
<evidence type="ECO:0000259" key="2">
    <source>
        <dbReference type="Pfam" id="PF12146"/>
    </source>
</evidence>
<dbReference type="InterPro" id="IPR051044">
    <property type="entry name" value="MAG_DAG_Lipase"/>
</dbReference>
<dbReference type="Gene3D" id="3.40.50.1820">
    <property type="entry name" value="alpha/beta hydrolase"/>
    <property type="match status" value="1"/>
</dbReference>
<gene>
    <name evidence="3" type="ORF">CBF32_05465</name>
</gene>
<name>A0A369B132_9ENTE</name>
<dbReference type="GO" id="GO:0052689">
    <property type="term" value="F:carboxylic ester hydrolase activity"/>
    <property type="evidence" value="ECO:0007669"/>
    <property type="project" value="InterPro"/>
</dbReference>
<dbReference type="EMBL" id="NGJX01000004">
    <property type="protein sequence ID" value="RSU02716.1"/>
    <property type="molecule type" value="Genomic_DNA"/>
</dbReference>
<comment type="caution">
    <text evidence="3">The sequence shown here is derived from an EMBL/GenBank/DDBJ whole genome shotgun (WGS) entry which is preliminary data.</text>
</comment>
<dbReference type="PANTHER" id="PTHR11614">
    <property type="entry name" value="PHOSPHOLIPASE-RELATED"/>
    <property type="match status" value="1"/>
</dbReference>
<dbReference type="Proteomes" id="UP000288197">
    <property type="component" value="Unassembled WGS sequence"/>
</dbReference>
<sequence length="249" mass="28203">MLPQEIYFKNGKRAVLLLHAYTGSPNDVRMLARQLEKENYTVLAPLFSGHGTPDPMNILHMTPDIWLNDAKKALKKLQDDGYEEIAVFGLSMGGVIAMTLLGENPDLFVGGGSFSSPLVPESTNQIYPNFLKYCEFMYKKITNSPEELEEKMNMVKMPLNVQLEQVFNLSKIAFDGLPNIDKPIYVAQSGQDEMFDGSSVYEIGNQLKGTYHQIIWYPNSTHVITVSKDRKQFEGDIVAFLSHIKWNEE</sequence>
<feature type="active site" description="Charge relay system" evidence="1">
    <location>
        <position position="192"/>
    </location>
</feature>
<reference evidence="3 4" key="1">
    <citation type="submission" date="2017-05" db="EMBL/GenBank/DDBJ databases">
        <title>Vagococcus spp. assemblies.</title>
        <authorList>
            <person name="Gulvik C.A."/>
        </authorList>
    </citation>
    <scope>NUCLEOTIDE SEQUENCE [LARGE SCALE GENOMIC DNA]</scope>
    <source>
        <strain evidence="3 4">NCFB 2497</strain>
    </source>
</reference>
<dbReference type="Pfam" id="PF12146">
    <property type="entry name" value="Hydrolase_4"/>
    <property type="match status" value="1"/>
</dbReference>
<dbReference type="AlphaFoldDB" id="A0A369B132"/>
<dbReference type="GeneID" id="63146093"/>
<dbReference type="SUPFAM" id="SSF53474">
    <property type="entry name" value="alpha/beta-Hydrolases"/>
    <property type="match status" value="1"/>
</dbReference>
<dbReference type="InterPro" id="IPR022742">
    <property type="entry name" value="Hydrolase_4"/>
</dbReference>
<organism evidence="3 4">
    <name type="scientific">Vagococcus fluvialis</name>
    <dbReference type="NCBI Taxonomy" id="2738"/>
    <lineage>
        <taxon>Bacteria</taxon>
        <taxon>Bacillati</taxon>
        <taxon>Bacillota</taxon>
        <taxon>Bacilli</taxon>
        <taxon>Lactobacillales</taxon>
        <taxon>Enterococcaceae</taxon>
        <taxon>Vagococcus</taxon>
    </lineage>
</organism>
<keyword evidence="4" id="KW-1185">Reference proteome</keyword>
<dbReference type="OrthoDB" id="9800213at2"/>
<accession>A0A369B132</accession>
<evidence type="ECO:0000313" key="3">
    <source>
        <dbReference type="EMBL" id="RSU02716.1"/>
    </source>
</evidence>
<proteinExistence type="predicted"/>
<evidence type="ECO:0000313" key="4">
    <source>
        <dbReference type="Proteomes" id="UP000288197"/>
    </source>
</evidence>
<dbReference type="InterPro" id="IPR012354">
    <property type="entry name" value="Esterase_lipase"/>
</dbReference>
<feature type="active site" description="Nucleophile" evidence="1">
    <location>
        <position position="91"/>
    </location>
</feature>
<dbReference type="InterPro" id="IPR029058">
    <property type="entry name" value="AB_hydrolase_fold"/>
</dbReference>
<dbReference type="RefSeq" id="WP_114289314.1">
    <property type="nucleotide sequence ID" value="NZ_JAQDQL010000010.1"/>
</dbReference>
<dbReference type="PIRSF" id="PIRSF017388">
    <property type="entry name" value="Esterase_lipase"/>
    <property type="match status" value="1"/>
</dbReference>
<protein>
    <recommendedName>
        <fullName evidence="2">Serine aminopeptidase S33 domain-containing protein</fullName>
    </recommendedName>
</protein>
<feature type="active site" description="Charge relay system" evidence="1">
    <location>
        <position position="222"/>
    </location>
</feature>
<feature type="domain" description="Serine aminopeptidase S33" evidence="2">
    <location>
        <begin position="12"/>
        <end position="225"/>
    </location>
</feature>